<protein>
    <recommendedName>
        <fullName evidence="3">N-acetyltransferase</fullName>
    </recommendedName>
</protein>
<dbReference type="EMBL" id="CP115174">
    <property type="protein sequence ID" value="WBO24320.1"/>
    <property type="molecule type" value="Genomic_DNA"/>
</dbReference>
<gene>
    <name evidence="1" type="ORF">PBT88_09575</name>
</gene>
<proteinExistence type="predicted"/>
<accession>A0ABY7NTU4</accession>
<organism evidence="1 2">
    <name type="scientific">Sphingomonas abietis</name>
    <dbReference type="NCBI Taxonomy" id="3012344"/>
    <lineage>
        <taxon>Bacteria</taxon>
        <taxon>Pseudomonadati</taxon>
        <taxon>Pseudomonadota</taxon>
        <taxon>Alphaproteobacteria</taxon>
        <taxon>Sphingomonadales</taxon>
        <taxon>Sphingomonadaceae</taxon>
        <taxon>Sphingomonas</taxon>
    </lineage>
</organism>
<name>A0ABY7NTU4_9SPHN</name>
<reference evidence="1 2" key="1">
    <citation type="submission" date="2022-12" db="EMBL/GenBank/DDBJ databases">
        <title>Sphingomonas abieness sp. nov., an endophytic bacterium isolated from Abies koreana.</title>
        <authorList>
            <person name="Jiang L."/>
            <person name="Lee J."/>
        </authorList>
    </citation>
    <scope>NUCLEOTIDE SEQUENCE [LARGE SCALE GENOMIC DNA]</scope>
    <source>
        <strain evidence="2">PAMB 00755</strain>
    </source>
</reference>
<evidence type="ECO:0000313" key="2">
    <source>
        <dbReference type="Proteomes" id="UP001210865"/>
    </source>
</evidence>
<sequence>MIRTPVGRKLKRYAAVVTRAITSARRFQETLPQGYAAIVTLVPTGLDTQDPLRERHDDRSIDIDNTMGSVWIDVVDPENDAVVATAVFAADAQAVRCDTVDVMLPYREKGVATALYRIASRVFDAPVVPSGLLSDEAQLFWGVKTQIRWP</sequence>
<dbReference type="Proteomes" id="UP001210865">
    <property type="component" value="Chromosome"/>
</dbReference>
<evidence type="ECO:0008006" key="3">
    <source>
        <dbReference type="Google" id="ProtNLM"/>
    </source>
</evidence>
<keyword evidence="2" id="KW-1185">Reference proteome</keyword>
<dbReference type="RefSeq" id="WP_270078947.1">
    <property type="nucleotide sequence ID" value="NZ_CP115174.1"/>
</dbReference>
<evidence type="ECO:0000313" key="1">
    <source>
        <dbReference type="EMBL" id="WBO24320.1"/>
    </source>
</evidence>